<feature type="compositionally biased region" description="Polar residues" evidence="1">
    <location>
        <begin position="226"/>
        <end position="241"/>
    </location>
</feature>
<proteinExistence type="predicted"/>
<dbReference type="Proteomes" id="UP001187192">
    <property type="component" value="Unassembled WGS sequence"/>
</dbReference>
<feature type="compositionally biased region" description="Basic and acidic residues" evidence="1">
    <location>
        <begin position="251"/>
        <end position="260"/>
    </location>
</feature>
<protein>
    <submittedName>
        <fullName evidence="2">Uncharacterized protein</fullName>
    </submittedName>
</protein>
<keyword evidence="3" id="KW-1185">Reference proteome</keyword>
<accession>A0AA88D691</accession>
<organism evidence="2 3">
    <name type="scientific">Ficus carica</name>
    <name type="common">Common fig</name>
    <dbReference type="NCBI Taxonomy" id="3494"/>
    <lineage>
        <taxon>Eukaryota</taxon>
        <taxon>Viridiplantae</taxon>
        <taxon>Streptophyta</taxon>
        <taxon>Embryophyta</taxon>
        <taxon>Tracheophyta</taxon>
        <taxon>Spermatophyta</taxon>
        <taxon>Magnoliopsida</taxon>
        <taxon>eudicotyledons</taxon>
        <taxon>Gunneridae</taxon>
        <taxon>Pentapetalae</taxon>
        <taxon>rosids</taxon>
        <taxon>fabids</taxon>
        <taxon>Rosales</taxon>
        <taxon>Moraceae</taxon>
        <taxon>Ficeae</taxon>
        <taxon>Ficus</taxon>
    </lineage>
</organism>
<dbReference type="EMBL" id="BTGU01000002">
    <property type="protein sequence ID" value="GMN28374.1"/>
    <property type="molecule type" value="Genomic_DNA"/>
</dbReference>
<feature type="region of interest" description="Disordered" evidence="1">
    <location>
        <begin position="225"/>
        <end position="262"/>
    </location>
</feature>
<sequence>MKFMYVSTVPVAPAEIVNDDDVKFFIGENCSEANLRTPLCVTLERRTLLVEPVDYEDGSSQTFNGTEENELGFCFNNEREDDDVGTSSGLLALEDSPIEPQVGTGHPQSTDNATLVDPVTPVCPFTPVAAVAPTAPRSSQPGDSHKPVEWVTTKEDLIASFNIHKKQASSARHHRQANKLRIESLIRSKCQAMNGKYSPIDIIKDVQIEFGVKLTYPQAWRARDSVVNSDSGPDEQCQSELSSERPKKRREPLAEEDRPTQRNCGNCGIIGHNHLTCQMYIEQHPSTSSGGAEECT</sequence>
<evidence type="ECO:0000313" key="3">
    <source>
        <dbReference type="Proteomes" id="UP001187192"/>
    </source>
</evidence>
<reference evidence="2" key="1">
    <citation type="submission" date="2023-07" db="EMBL/GenBank/DDBJ databases">
        <title>draft genome sequence of fig (Ficus carica).</title>
        <authorList>
            <person name="Takahashi T."/>
            <person name="Nishimura K."/>
        </authorList>
    </citation>
    <scope>NUCLEOTIDE SEQUENCE</scope>
</reference>
<evidence type="ECO:0000313" key="2">
    <source>
        <dbReference type="EMBL" id="GMN28374.1"/>
    </source>
</evidence>
<name>A0AA88D691_FICCA</name>
<gene>
    <name evidence="2" type="ORF">TIFTF001_002025</name>
</gene>
<dbReference type="AlphaFoldDB" id="A0AA88D691"/>
<comment type="caution">
    <text evidence="2">The sequence shown here is derived from an EMBL/GenBank/DDBJ whole genome shotgun (WGS) entry which is preliminary data.</text>
</comment>
<evidence type="ECO:0000256" key="1">
    <source>
        <dbReference type="SAM" id="MobiDB-lite"/>
    </source>
</evidence>